<accession>A0A1C7MVC6</accession>
<evidence type="ECO:0000313" key="1">
    <source>
        <dbReference type="EMBL" id="OBZ80821.1"/>
    </source>
</evidence>
<dbReference type="OrthoDB" id="2289822at2759"/>
<keyword evidence="2" id="KW-1185">Reference proteome</keyword>
<dbReference type="AlphaFoldDB" id="A0A1C7MVC6"/>
<reference evidence="1 2" key="1">
    <citation type="submission" date="2016-03" db="EMBL/GenBank/DDBJ databases">
        <title>Choanephora cucurbitarum.</title>
        <authorList>
            <person name="Min B."/>
            <person name="Park H."/>
            <person name="Park J.-H."/>
            <person name="Shin H.-D."/>
            <person name="Choi I.-G."/>
        </authorList>
    </citation>
    <scope>NUCLEOTIDE SEQUENCE [LARGE SCALE GENOMIC DNA]</scope>
    <source>
        <strain evidence="1 2">KUS-F28377</strain>
    </source>
</reference>
<organism evidence="1 2">
    <name type="scientific">Choanephora cucurbitarum</name>
    <dbReference type="NCBI Taxonomy" id="101091"/>
    <lineage>
        <taxon>Eukaryota</taxon>
        <taxon>Fungi</taxon>
        <taxon>Fungi incertae sedis</taxon>
        <taxon>Mucoromycota</taxon>
        <taxon>Mucoromycotina</taxon>
        <taxon>Mucoromycetes</taxon>
        <taxon>Mucorales</taxon>
        <taxon>Mucorineae</taxon>
        <taxon>Choanephoraceae</taxon>
        <taxon>Choanephoroideae</taxon>
        <taxon>Choanephora</taxon>
    </lineage>
</organism>
<evidence type="ECO:0000313" key="2">
    <source>
        <dbReference type="Proteomes" id="UP000093000"/>
    </source>
</evidence>
<dbReference type="EMBL" id="LUGH01001702">
    <property type="protein sequence ID" value="OBZ80821.1"/>
    <property type="molecule type" value="Genomic_DNA"/>
</dbReference>
<name>A0A1C7MVC6_9FUNG</name>
<gene>
    <name evidence="1" type="ORF">A0J61_11129</name>
</gene>
<proteinExistence type="predicted"/>
<dbReference type="Proteomes" id="UP000093000">
    <property type="component" value="Unassembled WGS sequence"/>
</dbReference>
<comment type="caution">
    <text evidence="1">The sequence shown here is derived from an EMBL/GenBank/DDBJ whole genome shotgun (WGS) entry which is preliminary data.</text>
</comment>
<protein>
    <submittedName>
        <fullName evidence="1">Uncharacterized protein</fullName>
    </submittedName>
</protein>
<sequence length="214" mass="24327">MNIHPKYSYSVRYNGNAAFLGFTGDNPGIAQLINFVRHTGTYGCRICLVVADVHNEHDHGMRGIPQLIGSLETFLDVYSFFGDELHMLGHDIGHLISDLLDPNPRNKFKVANSGEYTIDVQKGWALRSFMEDINCWIDYSKPTTPTIFNFSLDHKKQFFRAVDWQHVLLHVALTIIAPYLKSSTATDALMDLVNTCSIRLQRSISPSELTYMER</sequence>
<dbReference type="InParanoid" id="A0A1C7MVC6"/>